<evidence type="ECO:0000313" key="2">
    <source>
        <dbReference type="EMBL" id="KIW23011.1"/>
    </source>
</evidence>
<accession>A0A0D1Z634</accession>
<dbReference type="Proteomes" id="UP000054466">
    <property type="component" value="Unassembled WGS sequence"/>
</dbReference>
<dbReference type="HOGENOM" id="CLU_2049446_0_0_1"/>
<feature type="region of interest" description="Disordered" evidence="1">
    <location>
        <begin position="1"/>
        <end position="35"/>
    </location>
</feature>
<keyword evidence="3" id="KW-1185">Reference proteome</keyword>
<dbReference type="AlphaFoldDB" id="A0A0D1Z634"/>
<protein>
    <submittedName>
        <fullName evidence="2">Uncharacterized protein</fullName>
    </submittedName>
</protein>
<dbReference type="VEuPathDB" id="FungiDB:PV07_11245"/>
<proteinExistence type="predicted"/>
<reference evidence="2 3" key="1">
    <citation type="submission" date="2015-01" db="EMBL/GenBank/DDBJ databases">
        <title>The Genome Sequence of Cladophialophora immunda CBS83496.</title>
        <authorList>
            <consortium name="The Broad Institute Genomics Platform"/>
            <person name="Cuomo C."/>
            <person name="de Hoog S."/>
            <person name="Gorbushina A."/>
            <person name="Stielow B."/>
            <person name="Teixiera M."/>
            <person name="Abouelleil A."/>
            <person name="Chapman S.B."/>
            <person name="Priest M."/>
            <person name="Young S.K."/>
            <person name="Wortman J."/>
            <person name="Nusbaum C."/>
            <person name="Birren B."/>
        </authorList>
    </citation>
    <scope>NUCLEOTIDE SEQUENCE [LARGE SCALE GENOMIC DNA]</scope>
    <source>
        <strain evidence="2 3">CBS 83496</strain>
    </source>
</reference>
<dbReference type="RefSeq" id="XP_016243227.1">
    <property type="nucleotide sequence ID" value="XM_016398665.1"/>
</dbReference>
<evidence type="ECO:0000256" key="1">
    <source>
        <dbReference type="SAM" id="MobiDB-lite"/>
    </source>
</evidence>
<evidence type="ECO:0000313" key="3">
    <source>
        <dbReference type="Proteomes" id="UP000054466"/>
    </source>
</evidence>
<sequence length="120" mass="13460">MHRSRPNRQLVSQLQDDDAEFEAPEAPSSPQASGLGSDIYRVQSVLSRCLPFRDSGISILISMKGMEKTQPSITVLETLQSAWHAKRRQGSDQRLRATEFPRFQATTFEVPCQGSFALIH</sequence>
<organism evidence="2 3">
    <name type="scientific">Cladophialophora immunda</name>
    <dbReference type="NCBI Taxonomy" id="569365"/>
    <lineage>
        <taxon>Eukaryota</taxon>
        <taxon>Fungi</taxon>
        <taxon>Dikarya</taxon>
        <taxon>Ascomycota</taxon>
        <taxon>Pezizomycotina</taxon>
        <taxon>Eurotiomycetes</taxon>
        <taxon>Chaetothyriomycetidae</taxon>
        <taxon>Chaetothyriales</taxon>
        <taxon>Herpotrichiellaceae</taxon>
        <taxon>Cladophialophora</taxon>
    </lineage>
</organism>
<dbReference type="GeneID" id="27350439"/>
<dbReference type="EMBL" id="KN847046">
    <property type="protein sequence ID" value="KIW23011.1"/>
    <property type="molecule type" value="Genomic_DNA"/>
</dbReference>
<gene>
    <name evidence="2" type="ORF">PV07_11245</name>
</gene>
<name>A0A0D1Z634_9EURO</name>